<accession>A0ABR0BUW7</accession>
<protein>
    <submittedName>
        <fullName evidence="2">Uncharacterized protein</fullName>
    </submittedName>
</protein>
<feature type="region of interest" description="Disordered" evidence="1">
    <location>
        <begin position="183"/>
        <end position="229"/>
    </location>
</feature>
<evidence type="ECO:0000256" key="1">
    <source>
        <dbReference type="SAM" id="MobiDB-lite"/>
    </source>
</evidence>
<organism evidence="2 3">
    <name type="scientific">Purpureocillium lilacinum</name>
    <name type="common">Paecilomyces lilacinus</name>
    <dbReference type="NCBI Taxonomy" id="33203"/>
    <lineage>
        <taxon>Eukaryota</taxon>
        <taxon>Fungi</taxon>
        <taxon>Dikarya</taxon>
        <taxon>Ascomycota</taxon>
        <taxon>Pezizomycotina</taxon>
        <taxon>Sordariomycetes</taxon>
        <taxon>Hypocreomycetidae</taxon>
        <taxon>Hypocreales</taxon>
        <taxon>Ophiocordycipitaceae</taxon>
        <taxon>Purpureocillium</taxon>
    </lineage>
</organism>
<reference evidence="2 3" key="1">
    <citation type="journal article" date="2024" name="Microbiol. Resour. Announc.">
        <title>Genome annotations for the ascomycete fungi Trichoderma harzianum, Trichoderma aggressivum, and Purpureocillium lilacinum.</title>
        <authorList>
            <person name="Beijen E.P.W."/>
            <person name="Ohm R.A."/>
        </authorList>
    </citation>
    <scope>NUCLEOTIDE SEQUENCE [LARGE SCALE GENOMIC DNA]</scope>
    <source>
        <strain evidence="2 3">CBS 150709</strain>
    </source>
</reference>
<evidence type="ECO:0000313" key="3">
    <source>
        <dbReference type="Proteomes" id="UP001287286"/>
    </source>
</evidence>
<keyword evidence="3" id="KW-1185">Reference proteome</keyword>
<dbReference type="Proteomes" id="UP001287286">
    <property type="component" value="Unassembled WGS sequence"/>
</dbReference>
<dbReference type="EMBL" id="JAWRVI010000033">
    <property type="protein sequence ID" value="KAK4087258.1"/>
    <property type="molecule type" value="Genomic_DNA"/>
</dbReference>
<sequence>MPGLSSVLAPPLCCRAKEPSAALACWRAPSQAIPSNTPRRGKPAGLGRGQSGAIAGCVCPERLPPGACACARTGVDEGGGGGNSRNIFFTLPITGGTAEEILGSMYRSSDPQPGAAGRDGGAKAVAKIKGLDVFLVSEARRAAQSPASSRRAHRLPTESGGISGGATNMPFYVRQAVPLAVDAGGPGTSPVPSPAKPRPDTVASSCLSTGDRRGGGGAMQQPAFSLPSHCVPRGRGRAGQGRGCKGPSPIQLRDGFAAIGPGGPGTRSSSPPQPAVPNLINPALFFISVLPTTIVIERRKAQGHCQPTAAGSDAISPVLVPPPHLSLSPPLARAVANNDALLTMSHPSRKMLSSRVSVQPLSPARARHDDTLGVP</sequence>
<comment type="caution">
    <text evidence="2">The sequence shown here is derived from an EMBL/GenBank/DDBJ whole genome shotgun (WGS) entry which is preliminary data.</text>
</comment>
<feature type="compositionally biased region" description="Basic and acidic residues" evidence="1">
    <location>
        <begin position="366"/>
        <end position="375"/>
    </location>
</feature>
<feature type="region of interest" description="Disordered" evidence="1">
    <location>
        <begin position="346"/>
        <end position="375"/>
    </location>
</feature>
<gene>
    <name evidence="2" type="ORF">Purlil1_8333</name>
</gene>
<evidence type="ECO:0000313" key="2">
    <source>
        <dbReference type="EMBL" id="KAK4087258.1"/>
    </source>
</evidence>
<proteinExistence type="predicted"/>
<feature type="region of interest" description="Disordered" evidence="1">
    <location>
        <begin position="141"/>
        <end position="166"/>
    </location>
</feature>
<name>A0ABR0BUW7_PURLI</name>